<protein>
    <submittedName>
        <fullName evidence="1">Uncharacterized protein</fullName>
    </submittedName>
</protein>
<dbReference type="Proteomes" id="UP000246894">
    <property type="component" value="Chromosome"/>
</dbReference>
<keyword evidence="2" id="KW-1185">Reference proteome</keyword>
<dbReference type="OrthoDB" id="9842924at2"/>
<evidence type="ECO:0000313" key="1">
    <source>
        <dbReference type="EMBL" id="AWR20895.1"/>
    </source>
</evidence>
<gene>
    <name evidence="1" type="ORF">AURMO_00276</name>
</gene>
<evidence type="ECO:0000313" key="2">
    <source>
        <dbReference type="Proteomes" id="UP000246894"/>
    </source>
</evidence>
<sequence length="94" mass="10586">MMFMDESTLLAHALRDYLRPQLSKDDILMMDLPIQAGESVCALDSGLCLAIEHSIALPPIFGEKILGLEWLSDDLVEMFTEELSKIPTWYQLAS</sequence>
<name>A0A2Z3RVF2_9MICO</name>
<reference evidence="1 2" key="1">
    <citation type="submission" date="2017-10" db="EMBL/GenBank/DDBJ databases">
        <title>Genome of an Actinobacterium that displays light-enhanced growth.</title>
        <authorList>
            <person name="Maresca J.A."/>
            <person name="Hempel P."/>
            <person name="Shevchenko O."/>
            <person name="Miller K.J."/>
            <person name="Hahn M.W."/>
        </authorList>
    </citation>
    <scope>NUCLEOTIDE SEQUENCE [LARGE SCALE GENOMIC DNA]</scope>
    <source>
        <strain evidence="1 2">MWH-Mo1</strain>
    </source>
</reference>
<dbReference type="KEGG" id="aum:AURMO_00276"/>
<dbReference type="EMBL" id="CP023994">
    <property type="protein sequence ID" value="AWR20895.1"/>
    <property type="molecule type" value="Genomic_DNA"/>
</dbReference>
<dbReference type="AlphaFoldDB" id="A0A2Z3RVF2"/>
<proteinExistence type="predicted"/>
<accession>A0A2Z3RVF2</accession>
<organism evidence="1 2">
    <name type="scientific">Aurantimicrobium photophilum</name>
    <dbReference type="NCBI Taxonomy" id="1987356"/>
    <lineage>
        <taxon>Bacteria</taxon>
        <taxon>Bacillati</taxon>
        <taxon>Actinomycetota</taxon>
        <taxon>Actinomycetes</taxon>
        <taxon>Micrococcales</taxon>
        <taxon>Microbacteriaceae</taxon>
        <taxon>Aurantimicrobium</taxon>
    </lineage>
</organism>